<protein>
    <submittedName>
        <fullName evidence="1">Uncharacterized protein</fullName>
    </submittedName>
</protein>
<proteinExistence type="predicted"/>
<evidence type="ECO:0000313" key="1">
    <source>
        <dbReference type="EMBL" id="RRJ91206.1"/>
    </source>
</evidence>
<dbReference type="EMBL" id="RQVQ01000012">
    <property type="protein sequence ID" value="RRJ91206.1"/>
    <property type="molecule type" value="Genomic_DNA"/>
</dbReference>
<reference evidence="1 2" key="1">
    <citation type="submission" date="2018-11" db="EMBL/GenBank/DDBJ databases">
        <title>Flavobacterium sp. nov., YIM 102701-2 draft genome.</title>
        <authorList>
            <person name="Li G."/>
            <person name="Jiang Y."/>
        </authorList>
    </citation>
    <scope>NUCLEOTIDE SEQUENCE [LARGE SCALE GENOMIC DNA]</scope>
    <source>
        <strain evidence="1 2">YIM 102701-2</strain>
    </source>
</reference>
<organism evidence="1 2">
    <name type="scientific">Paenimyroides tangerinum</name>
    <dbReference type="NCBI Taxonomy" id="2488728"/>
    <lineage>
        <taxon>Bacteria</taxon>
        <taxon>Pseudomonadati</taxon>
        <taxon>Bacteroidota</taxon>
        <taxon>Flavobacteriia</taxon>
        <taxon>Flavobacteriales</taxon>
        <taxon>Flavobacteriaceae</taxon>
        <taxon>Paenimyroides</taxon>
    </lineage>
</organism>
<comment type="caution">
    <text evidence="1">The sequence shown here is derived from an EMBL/GenBank/DDBJ whole genome shotgun (WGS) entry which is preliminary data.</text>
</comment>
<dbReference type="Proteomes" id="UP000275719">
    <property type="component" value="Unassembled WGS sequence"/>
</dbReference>
<dbReference type="RefSeq" id="WP_125018646.1">
    <property type="nucleotide sequence ID" value="NZ_RQVQ01000012.1"/>
</dbReference>
<name>A0A3P3WB32_9FLAO</name>
<accession>A0A3P3WB32</accession>
<keyword evidence="2" id="KW-1185">Reference proteome</keyword>
<dbReference type="AlphaFoldDB" id="A0A3P3WB32"/>
<sequence length="148" mass="17205">MNNVIYKSVGSFNMVNEYGLKLLFRFIVIDNLNKIGQCHITLKFNDGRFRSRFISIGEMQGIYDSIFKLNEALKIGKVDEIKGECFTICESSGFNYSILADNSNGLIFKMKVKAENYYYEFDITEHLETFKLFNQTDANLFRNQLSIK</sequence>
<evidence type="ECO:0000313" key="2">
    <source>
        <dbReference type="Proteomes" id="UP000275719"/>
    </source>
</evidence>
<dbReference type="OrthoDB" id="6693450at2"/>
<gene>
    <name evidence="1" type="ORF">EG240_06795</name>
</gene>